<dbReference type="SUPFAM" id="SSF103473">
    <property type="entry name" value="MFS general substrate transporter"/>
    <property type="match status" value="1"/>
</dbReference>
<dbReference type="Proteomes" id="UP000271603">
    <property type="component" value="Chromosome"/>
</dbReference>
<dbReference type="RefSeq" id="WP_015344015.1">
    <property type="nucleotide sequence ID" value="NZ_CP042353.1"/>
</dbReference>
<dbReference type="InterPro" id="IPR000849">
    <property type="entry name" value="Sugar_P_transporter"/>
</dbReference>
<feature type="transmembrane region" description="Helical" evidence="6">
    <location>
        <begin position="274"/>
        <end position="292"/>
    </location>
</feature>
<proteinExistence type="predicted"/>
<evidence type="ECO:0000259" key="7">
    <source>
        <dbReference type="PROSITE" id="PS50850"/>
    </source>
</evidence>
<dbReference type="CDD" id="cd17319">
    <property type="entry name" value="MFS_ExuT_GudP_like"/>
    <property type="match status" value="1"/>
</dbReference>
<dbReference type="EMBL" id="LR134155">
    <property type="protein sequence ID" value="VEA71009.1"/>
    <property type="molecule type" value="Genomic_DNA"/>
</dbReference>
<evidence type="ECO:0000313" key="9">
    <source>
        <dbReference type="Proteomes" id="UP000271603"/>
    </source>
</evidence>
<feature type="transmembrane region" description="Helical" evidence="6">
    <location>
        <begin position="360"/>
        <end position="379"/>
    </location>
</feature>
<feature type="transmembrane region" description="Helical" evidence="6">
    <location>
        <begin position="12"/>
        <end position="29"/>
    </location>
</feature>
<dbReference type="PIRSF" id="PIRSF002808">
    <property type="entry name" value="Hexose_phosphate_transp"/>
    <property type="match status" value="1"/>
</dbReference>
<dbReference type="InterPro" id="IPR036259">
    <property type="entry name" value="MFS_trans_sf"/>
</dbReference>
<evidence type="ECO:0000256" key="2">
    <source>
        <dbReference type="ARBA" id="ARBA00022448"/>
    </source>
</evidence>
<feature type="domain" description="Major facilitator superfamily (MFS) profile" evidence="7">
    <location>
        <begin position="14"/>
        <end position="415"/>
    </location>
</feature>
<feature type="transmembrane region" description="Helical" evidence="6">
    <location>
        <begin position="324"/>
        <end position="348"/>
    </location>
</feature>
<feature type="transmembrane region" description="Helical" evidence="6">
    <location>
        <begin position="391"/>
        <end position="410"/>
    </location>
</feature>
<protein>
    <submittedName>
        <fullName evidence="8">Inner membrane transport protein RhmT</fullName>
    </submittedName>
</protein>
<accession>A0A3S4GJS3</accession>
<feature type="transmembrane region" description="Helical" evidence="6">
    <location>
        <begin position="81"/>
        <end position="100"/>
    </location>
</feature>
<dbReference type="AlphaFoldDB" id="A0A3S4GJS3"/>
<dbReference type="PROSITE" id="PS50850">
    <property type="entry name" value="MFS"/>
    <property type="match status" value="1"/>
</dbReference>
<keyword evidence="5 6" id="KW-0472">Membrane</keyword>
<keyword evidence="3 6" id="KW-0812">Transmembrane</keyword>
<dbReference type="GO" id="GO:0022857">
    <property type="term" value="F:transmembrane transporter activity"/>
    <property type="evidence" value="ECO:0007669"/>
    <property type="project" value="InterPro"/>
</dbReference>
<dbReference type="Gene3D" id="1.20.1250.20">
    <property type="entry name" value="MFS general substrate transporter like domains"/>
    <property type="match status" value="2"/>
</dbReference>
<evidence type="ECO:0000313" key="8">
    <source>
        <dbReference type="EMBL" id="VEA71009.1"/>
    </source>
</evidence>
<evidence type="ECO:0000256" key="1">
    <source>
        <dbReference type="ARBA" id="ARBA00004141"/>
    </source>
</evidence>
<evidence type="ECO:0000256" key="5">
    <source>
        <dbReference type="ARBA" id="ARBA00023136"/>
    </source>
</evidence>
<feature type="transmembrane region" description="Helical" evidence="6">
    <location>
        <begin position="106"/>
        <end position="127"/>
    </location>
</feature>
<feature type="transmembrane region" description="Helical" evidence="6">
    <location>
        <begin position="233"/>
        <end position="254"/>
    </location>
</feature>
<keyword evidence="4 6" id="KW-1133">Transmembrane helix</keyword>
<feature type="transmembrane region" description="Helical" evidence="6">
    <location>
        <begin position="171"/>
        <end position="189"/>
    </location>
</feature>
<reference evidence="8 9" key="1">
    <citation type="submission" date="2018-12" db="EMBL/GenBank/DDBJ databases">
        <authorList>
            <consortium name="Pathogen Informatics"/>
        </authorList>
    </citation>
    <scope>NUCLEOTIDE SEQUENCE [LARGE SCALE GENOMIC DNA]</scope>
    <source>
        <strain evidence="8 9">NCTC9419</strain>
    </source>
</reference>
<keyword evidence="2" id="KW-0813">Transport</keyword>
<evidence type="ECO:0000256" key="4">
    <source>
        <dbReference type="ARBA" id="ARBA00022989"/>
    </source>
</evidence>
<dbReference type="InterPro" id="IPR011701">
    <property type="entry name" value="MFS"/>
</dbReference>
<feature type="transmembrane region" description="Helical" evidence="6">
    <location>
        <begin position="299"/>
        <end position="318"/>
    </location>
</feature>
<evidence type="ECO:0000256" key="3">
    <source>
        <dbReference type="ARBA" id="ARBA00022692"/>
    </source>
</evidence>
<dbReference type="STRING" id="61652.AXX16_0508"/>
<feature type="transmembrane region" description="Helical" evidence="6">
    <location>
        <begin position="49"/>
        <end position="69"/>
    </location>
</feature>
<gene>
    <name evidence="8" type="primary">rhmT_1</name>
    <name evidence="8" type="ORF">NCTC9419_02533</name>
</gene>
<organism evidence="8 9">
    <name type="scientific">Serratia rubidaea</name>
    <name type="common">Serratia marinorubra</name>
    <dbReference type="NCBI Taxonomy" id="61652"/>
    <lineage>
        <taxon>Bacteria</taxon>
        <taxon>Pseudomonadati</taxon>
        <taxon>Pseudomonadota</taxon>
        <taxon>Gammaproteobacteria</taxon>
        <taxon>Enterobacterales</taxon>
        <taxon>Yersiniaceae</taxon>
        <taxon>Serratia</taxon>
    </lineage>
</organism>
<feature type="transmembrane region" description="Helical" evidence="6">
    <location>
        <begin position="139"/>
        <end position="165"/>
    </location>
</feature>
<name>A0A3S4GJS3_SERRU</name>
<dbReference type="PANTHER" id="PTHR43791">
    <property type="entry name" value="PERMEASE-RELATED"/>
    <property type="match status" value="1"/>
</dbReference>
<comment type="subcellular location">
    <subcellularLocation>
        <location evidence="1">Membrane</location>
        <topology evidence="1">Multi-pass membrane protein</topology>
    </subcellularLocation>
</comment>
<dbReference type="InterPro" id="IPR020846">
    <property type="entry name" value="MFS_dom"/>
</dbReference>
<evidence type="ECO:0000256" key="6">
    <source>
        <dbReference type="SAM" id="Phobius"/>
    </source>
</evidence>
<dbReference type="GO" id="GO:0005886">
    <property type="term" value="C:plasma membrane"/>
    <property type="evidence" value="ECO:0007669"/>
    <property type="project" value="TreeGrafter"/>
</dbReference>
<dbReference type="Pfam" id="PF07690">
    <property type="entry name" value="MFS_1"/>
    <property type="match status" value="1"/>
</dbReference>
<dbReference type="PANTHER" id="PTHR43791:SF100">
    <property type="entry name" value="SUGAR TRANSPORTER"/>
    <property type="match status" value="1"/>
</dbReference>
<sequence length="422" mass="46404">MNKATVAAKRWWYIMPIVFITYSLAYLDRANFSFASAAGINDDLGITKGMSSLLGALFFLGYFFFQIPGAIYAERRSVKKLIFWCLILWGGCASLTGVVSNIPMLAAIRFVLGVVEAAVMPAMLIYISNWFTKSERSRANTFLILGNPVTVLWMSVVSGYLIHAFGWREMFIIEGIPAVIWAFCWWVLVKDKPSQVGWLSEQEKQALQAQLEAEQQGIKAVRNYGEAFRSRNVILLCVQYFAWSIGVYGFVLWLPSILRSGMNMGMVEAGWLSAVPYLAATIAMIVVSWASDKMQNRKLFVWPLLLIGALAFFGSYAVGADHFWVSYGLLVVAGAAMYAPYGPFFAIIPEMLPKNVAGGAMALINSMGALGSFFGSWFVGYLNGATGTPAASYMFMAVALVVAVVITLVVKPARNDAQPQPA</sequence>